<dbReference type="Proteomes" id="UP000782312">
    <property type="component" value="Unassembled WGS sequence"/>
</dbReference>
<gene>
    <name evidence="2" type="ORF">HYZ11_04795</name>
</gene>
<dbReference type="EMBL" id="JACPUR010000013">
    <property type="protein sequence ID" value="MBI3126903.1"/>
    <property type="molecule type" value="Genomic_DNA"/>
</dbReference>
<name>A0A932HYQ5_UNCTE</name>
<organism evidence="2 3">
    <name type="scientific">Tectimicrobiota bacterium</name>
    <dbReference type="NCBI Taxonomy" id="2528274"/>
    <lineage>
        <taxon>Bacteria</taxon>
        <taxon>Pseudomonadati</taxon>
        <taxon>Nitrospinota/Tectimicrobiota group</taxon>
        <taxon>Candidatus Tectimicrobiota</taxon>
    </lineage>
</organism>
<evidence type="ECO:0000313" key="2">
    <source>
        <dbReference type="EMBL" id="MBI3126903.1"/>
    </source>
</evidence>
<sequence length="355" mass="36845">MAIERGILARTAERIDQLVTSDLPDKRRVPLLYRAARDLYGGSPTLLAAERLARAFGEPGRVAVVCSGWPNRPMVDSGIAETDGPPGAAVIARALHEGFRAVPLLLFEEPLLPSMRIVVEASGLRALDGAAAQRGIRSLGSVHVAGVMGFPSGMEAAKARAAELLDEYRPAAVVVIEKGGMNDKGVIHSLRGEDITAPMAKADFLIEEAKRRGVLTVAIGDAGNESGLGAFAEVIRENLPFGKQCRCPCGGGTAPRTAAEVALIADVSNWGAAALAGCLAMLTGNGALLHTSARERRLLEAAASAGLVDGIEGWVGTSVDGLPMETSLAVVDLISAAVQQGFNAADPKRTAPHLA</sequence>
<dbReference type="PANTHER" id="PTHR32022">
    <property type="entry name" value="D-GLUTAMATE CYCLASE, MITOCHONDRIAL"/>
    <property type="match status" value="1"/>
</dbReference>
<proteinExistence type="predicted"/>
<reference evidence="2" key="1">
    <citation type="submission" date="2020-07" db="EMBL/GenBank/DDBJ databases">
        <title>Huge and variable diversity of episymbiotic CPR bacteria and DPANN archaea in groundwater ecosystems.</title>
        <authorList>
            <person name="He C.Y."/>
            <person name="Keren R."/>
            <person name="Whittaker M."/>
            <person name="Farag I.F."/>
            <person name="Doudna J."/>
            <person name="Cate J.H.D."/>
            <person name="Banfield J.F."/>
        </authorList>
    </citation>
    <scope>NUCLEOTIDE SEQUENCE</scope>
    <source>
        <strain evidence="2">NC_groundwater_763_Ag_S-0.2um_68_21</strain>
    </source>
</reference>
<evidence type="ECO:0000313" key="3">
    <source>
        <dbReference type="Proteomes" id="UP000782312"/>
    </source>
</evidence>
<accession>A0A932HYQ5</accession>
<feature type="domain" description="D-glutamate cyclase-like C-terminal" evidence="1">
    <location>
        <begin position="38"/>
        <end position="332"/>
    </location>
</feature>
<dbReference type="Gene3D" id="3.90.1640.20">
    <property type="entry name" value="TON_0340"/>
    <property type="match status" value="1"/>
</dbReference>
<dbReference type="Pfam" id="PF14336">
    <property type="entry name" value="GLUCM-like_C"/>
    <property type="match status" value="1"/>
</dbReference>
<dbReference type="AlphaFoldDB" id="A0A932HYQ5"/>
<dbReference type="PANTHER" id="PTHR32022:SF10">
    <property type="entry name" value="D-GLUTAMATE CYCLASE, MITOCHONDRIAL"/>
    <property type="match status" value="1"/>
</dbReference>
<comment type="caution">
    <text evidence="2">The sequence shown here is derived from an EMBL/GenBank/DDBJ whole genome shotgun (WGS) entry which is preliminary data.</text>
</comment>
<evidence type="ECO:0000259" key="1">
    <source>
        <dbReference type="Pfam" id="PF14336"/>
    </source>
</evidence>
<protein>
    <submittedName>
        <fullName evidence="2">DUF4392 domain-containing protein</fullName>
    </submittedName>
</protein>
<dbReference type="InterPro" id="IPR025504">
    <property type="entry name" value="GLUCM_C"/>
</dbReference>